<dbReference type="EMBL" id="CADCXV010000489">
    <property type="protein sequence ID" value="CAB0030481.1"/>
    <property type="molecule type" value="Genomic_DNA"/>
</dbReference>
<dbReference type="Proteomes" id="UP000479190">
    <property type="component" value="Unassembled WGS sequence"/>
</dbReference>
<proteinExistence type="predicted"/>
<sequence>MSYKKTTQAARVRPAILQWRMSNMSSSTAPDSRRKEKSFTRLANGLLEPETIVGFMLENERNWEATSSFASK</sequence>
<organism evidence="1 2">
    <name type="scientific">Trichogramma brassicae</name>
    <dbReference type="NCBI Taxonomy" id="86971"/>
    <lineage>
        <taxon>Eukaryota</taxon>
        <taxon>Metazoa</taxon>
        <taxon>Ecdysozoa</taxon>
        <taxon>Arthropoda</taxon>
        <taxon>Hexapoda</taxon>
        <taxon>Insecta</taxon>
        <taxon>Pterygota</taxon>
        <taxon>Neoptera</taxon>
        <taxon>Endopterygota</taxon>
        <taxon>Hymenoptera</taxon>
        <taxon>Apocrita</taxon>
        <taxon>Proctotrupomorpha</taxon>
        <taxon>Chalcidoidea</taxon>
        <taxon>Trichogrammatidae</taxon>
        <taxon>Trichogramma</taxon>
    </lineage>
</organism>
<dbReference type="AlphaFoldDB" id="A0A6H5I1P1"/>
<keyword evidence="2" id="KW-1185">Reference proteome</keyword>
<evidence type="ECO:0000313" key="2">
    <source>
        <dbReference type="Proteomes" id="UP000479190"/>
    </source>
</evidence>
<feature type="non-terminal residue" evidence="1">
    <location>
        <position position="72"/>
    </location>
</feature>
<name>A0A6H5I1P1_9HYME</name>
<protein>
    <submittedName>
        <fullName evidence="1">Uncharacterized protein</fullName>
    </submittedName>
</protein>
<gene>
    <name evidence="1" type="ORF">TBRA_LOCUS2480</name>
</gene>
<evidence type="ECO:0000313" key="1">
    <source>
        <dbReference type="EMBL" id="CAB0030481.1"/>
    </source>
</evidence>
<reference evidence="1 2" key="1">
    <citation type="submission" date="2020-02" db="EMBL/GenBank/DDBJ databases">
        <authorList>
            <person name="Ferguson B K."/>
        </authorList>
    </citation>
    <scope>NUCLEOTIDE SEQUENCE [LARGE SCALE GENOMIC DNA]</scope>
</reference>
<accession>A0A6H5I1P1</accession>